<sequence length="231" mass="25484">MNEIAARYVNKIIELHNYCINVFEEDDGARSALIRMLQSIAYAKSGKDIVSETRVMSHFGKPNLEHVYRKVAMDHPAGTNVAHLSGVGPKQGPYEFKPAMILHLAGIAHLSGVGPKQGPYEFKPAMSSSSANNNVFSPLNIFPQSTLDKPIKGSFILQDKVTYYIDYNKQRKNYELALKKGMLEETTFGMQEDFDEPGKVELGGNESSLGLLLIFQPTLPNALSTSASACR</sequence>
<feature type="domain" description="Ferric reductase NAD binding" evidence="2">
    <location>
        <begin position="1"/>
        <end position="78"/>
    </location>
</feature>
<evidence type="ECO:0000256" key="1">
    <source>
        <dbReference type="ARBA" id="ARBA00023002"/>
    </source>
</evidence>
<proteinExistence type="predicted"/>
<organism evidence="3">
    <name type="scientific">Brassica cretica</name>
    <name type="common">Mustard</name>
    <dbReference type="NCBI Taxonomy" id="69181"/>
    <lineage>
        <taxon>Eukaryota</taxon>
        <taxon>Viridiplantae</taxon>
        <taxon>Streptophyta</taxon>
        <taxon>Embryophyta</taxon>
        <taxon>Tracheophyta</taxon>
        <taxon>Spermatophyta</taxon>
        <taxon>Magnoliopsida</taxon>
        <taxon>eudicotyledons</taxon>
        <taxon>Gunneridae</taxon>
        <taxon>Pentapetalae</taxon>
        <taxon>rosids</taxon>
        <taxon>malvids</taxon>
        <taxon>Brassicales</taxon>
        <taxon>Brassicaceae</taxon>
        <taxon>Brassiceae</taxon>
        <taxon>Brassica</taxon>
    </lineage>
</organism>
<name>A0A8S9FEU7_BRACR</name>
<dbReference type="Pfam" id="PF08030">
    <property type="entry name" value="NAD_binding_6"/>
    <property type="match status" value="1"/>
</dbReference>
<gene>
    <name evidence="3" type="ORF">F2Q70_00033035</name>
</gene>
<accession>A0A8S9FEU7</accession>
<evidence type="ECO:0000313" key="3">
    <source>
        <dbReference type="EMBL" id="KAF2530608.1"/>
    </source>
</evidence>
<keyword evidence="1" id="KW-0560">Oxidoreductase</keyword>
<comment type="caution">
    <text evidence="3">The sequence shown here is derived from an EMBL/GenBank/DDBJ whole genome shotgun (WGS) entry which is preliminary data.</text>
</comment>
<protein>
    <recommendedName>
        <fullName evidence="2">Ferric reductase NAD binding domain-containing protein</fullName>
    </recommendedName>
</protein>
<dbReference type="InterPro" id="IPR013121">
    <property type="entry name" value="Fe_red_NAD-bd_6"/>
</dbReference>
<dbReference type="GO" id="GO:0016491">
    <property type="term" value="F:oxidoreductase activity"/>
    <property type="evidence" value="ECO:0007669"/>
    <property type="project" value="UniProtKB-KW"/>
</dbReference>
<dbReference type="AlphaFoldDB" id="A0A8S9FEU7"/>
<evidence type="ECO:0000259" key="2">
    <source>
        <dbReference type="Pfam" id="PF08030"/>
    </source>
</evidence>
<dbReference type="Gene3D" id="3.40.50.80">
    <property type="entry name" value="Nucleotide-binding domain of ferredoxin-NADP reductase (FNR) module"/>
    <property type="match status" value="1"/>
</dbReference>
<dbReference type="InterPro" id="IPR039261">
    <property type="entry name" value="FNR_nucleotide-bd"/>
</dbReference>
<dbReference type="EMBL" id="QGKY02002305">
    <property type="protein sequence ID" value="KAF2530608.1"/>
    <property type="molecule type" value="Genomic_DNA"/>
</dbReference>
<reference evidence="3" key="1">
    <citation type="submission" date="2019-12" db="EMBL/GenBank/DDBJ databases">
        <title>Genome sequencing and annotation of Brassica cretica.</title>
        <authorList>
            <person name="Studholme D.J."/>
            <person name="Sarris P.F."/>
        </authorList>
    </citation>
    <scope>NUCLEOTIDE SEQUENCE</scope>
    <source>
        <strain evidence="3">PFS-102/07</strain>
        <tissue evidence="3">Leaf</tissue>
    </source>
</reference>